<dbReference type="PANTHER" id="PTHR30290:SF9">
    <property type="entry name" value="OLIGOPEPTIDE-BINDING PROTEIN APPA"/>
    <property type="match status" value="1"/>
</dbReference>
<evidence type="ECO:0000313" key="6">
    <source>
        <dbReference type="EMBL" id="CQR51889.1"/>
    </source>
</evidence>
<reference evidence="7" key="1">
    <citation type="submission" date="2015-03" db="EMBL/GenBank/DDBJ databases">
        <authorList>
            <person name="Urmite Genomes"/>
        </authorList>
    </citation>
    <scope>NUCLEOTIDE SEQUENCE [LARGE SCALE GENOMIC DNA]</scope>
    <source>
        <strain evidence="7">Arc-Hr</strain>
    </source>
</reference>
<comment type="similarity">
    <text evidence="1">Belongs to the bacterial solute-binding protein 5 family.</text>
</comment>
<dbReference type="GO" id="GO:1904680">
    <property type="term" value="F:peptide transmembrane transporter activity"/>
    <property type="evidence" value="ECO:0007669"/>
    <property type="project" value="TreeGrafter"/>
</dbReference>
<dbReference type="InterPro" id="IPR039424">
    <property type="entry name" value="SBP_5"/>
</dbReference>
<dbReference type="Gene3D" id="3.40.190.10">
    <property type="entry name" value="Periplasmic binding protein-like II"/>
    <property type="match status" value="1"/>
</dbReference>
<evidence type="ECO:0000256" key="4">
    <source>
        <dbReference type="SAM" id="MobiDB-lite"/>
    </source>
</evidence>
<dbReference type="EMBL" id="CSTE01000003">
    <property type="protein sequence ID" value="CQR51889.1"/>
    <property type="molecule type" value="Genomic_DNA"/>
</dbReference>
<feature type="domain" description="Solute-binding protein family 5" evidence="5">
    <location>
        <begin position="127"/>
        <end position="497"/>
    </location>
</feature>
<dbReference type="GO" id="GO:0015833">
    <property type="term" value="P:peptide transport"/>
    <property type="evidence" value="ECO:0007669"/>
    <property type="project" value="TreeGrafter"/>
</dbReference>
<feature type="compositionally biased region" description="Polar residues" evidence="4">
    <location>
        <begin position="8"/>
        <end position="18"/>
    </location>
</feature>
<proteinExistence type="inferred from homology"/>
<dbReference type="PROSITE" id="PS51318">
    <property type="entry name" value="TAT"/>
    <property type="match status" value="1"/>
</dbReference>
<dbReference type="SUPFAM" id="SSF53850">
    <property type="entry name" value="Periplasmic binding protein-like II"/>
    <property type="match status" value="1"/>
</dbReference>
<dbReference type="NCBIfam" id="TIGR01409">
    <property type="entry name" value="TAT_signal_seq"/>
    <property type="match status" value="1"/>
</dbReference>
<sequence length="581" mass="64280">MSRKDITQMRSQVGSASESVRARFGDAASRRNFLKALGTAGIAGLAGCSGGGESYDGQEQTTASGGDDEETETESSSGGDDGGSTLRMSATQRFGTVDPAKGTDYTQVLALVNLYDPLVFPDTEGNLQGHLAEDWTVSDDNRTYTFTLREGATFHSGNPVTAEDVQFSAERFLDINQGYSSLLGNVLSKENVTVEDERTVSFTLDRVHSPFLATLVLLFVVDKQLVLDNVGDGDFGDRGDYAQSFLNDNDAGSGPYELAGFERQAQISFSRYADYWGSFKDGAYDNVTVQIITNDPTVRSLMKTGELDMSSQYQSEETYEALAAEDDIRVESVPTVTTFYFKINTQKAPTDDPAVREAMAYGFDYETARNEIAPGSLPAQGPLPSSFGVHNDDIVQPTYDPERARQILADAGYEEGDITVQNTYVKDYGLEEKMGLLFQQNMDEIGIDVELNPQTWGTMTELATSVEDTPHINQVFYGPVYPSPDTVFYNQYHSEAASTWMSMEHLEDENVDSLIDEARSTVDADARAELYAEVQERIANQYPDLFIFVQSKKHAFADDVAGYTFRPSMSFDYWFPDFYQE</sequence>
<keyword evidence="2" id="KW-0813">Transport</keyword>
<dbReference type="PANTHER" id="PTHR30290">
    <property type="entry name" value="PERIPLASMIC BINDING COMPONENT OF ABC TRANSPORTER"/>
    <property type="match status" value="1"/>
</dbReference>
<evidence type="ECO:0000256" key="2">
    <source>
        <dbReference type="ARBA" id="ARBA00022448"/>
    </source>
</evidence>
<dbReference type="CDD" id="cd08512">
    <property type="entry name" value="PBP2_NikA_DppA_OppA_like_7"/>
    <property type="match status" value="1"/>
</dbReference>
<dbReference type="PIRSF" id="PIRSF002741">
    <property type="entry name" value="MppA"/>
    <property type="match status" value="1"/>
</dbReference>
<evidence type="ECO:0000256" key="3">
    <source>
        <dbReference type="ARBA" id="ARBA00022729"/>
    </source>
</evidence>
<dbReference type="AlphaFoldDB" id="A0A0D6JUZ4"/>
<dbReference type="InterPro" id="IPR006311">
    <property type="entry name" value="TAT_signal"/>
</dbReference>
<keyword evidence="7" id="KW-1185">Reference proteome</keyword>
<name>A0A0D6JUZ4_9EURY</name>
<accession>A0A0D6JUZ4</accession>
<organism evidence="6 7">
    <name type="scientific">Haloferax massiliensis</name>
    <dbReference type="NCBI Taxonomy" id="1476858"/>
    <lineage>
        <taxon>Archaea</taxon>
        <taxon>Methanobacteriati</taxon>
        <taxon>Methanobacteriota</taxon>
        <taxon>Stenosarchaea group</taxon>
        <taxon>Halobacteria</taxon>
        <taxon>Halobacteriales</taxon>
        <taxon>Haloferacaceae</taxon>
        <taxon>Haloferax</taxon>
    </lineage>
</organism>
<dbReference type="Gene3D" id="3.90.76.10">
    <property type="entry name" value="Dipeptide-binding Protein, Domain 1"/>
    <property type="match status" value="1"/>
</dbReference>
<dbReference type="GO" id="GO:0043190">
    <property type="term" value="C:ATP-binding cassette (ABC) transporter complex"/>
    <property type="evidence" value="ECO:0007669"/>
    <property type="project" value="InterPro"/>
</dbReference>
<dbReference type="InterPro" id="IPR030678">
    <property type="entry name" value="Peptide/Ni-bd"/>
</dbReference>
<dbReference type="Proteomes" id="UP000198902">
    <property type="component" value="Unassembled WGS sequence"/>
</dbReference>
<dbReference type="Pfam" id="PF00496">
    <property type="entry name" value="SBP_bac_5"/>
    <property type="match status" value="1"/>
</dbReference>
<keyword evidence="3" id="KW-0732">Signal</keyword>
<evidence type="ECO:0000259" key="5">
    <source>
        <dbReference type="Pfam" id="PF00496"/>
    </source>
</evidence>
<dbReference type="GO" id="GO:0042597">
    <property type="term" value="C:periplasmic space"/>
    <property type="evidence" value="ECO:0007669"/>
    <property type="project" value="UniProtKB-ARBA"/>
</dbReference>
<dbReference type="InterPro" id="IPR019546">
    <property type="entry name" value="TAT_signal_bac_arc"/>
</dbReference>
<dbReference type="Gene3D" id="3.10.105.10">
    <property type="entry name" value="Dipeptide-binding Protein, Domain 3"/>
    <property type="match status" value="1"/>
</dbReference>
<dbReference type="InterPro" id="IPR000914">
    <property type="entry name" value="SBP_5_dom"/>
</dbReference>
<protein>
    <submittedName>
        <fullName evidence="6">Putative D,D-dipeptide-binding periplasmic protein DdpA</fullName>
    </submittedName>
</protein>
<evidence type="ECO:0000313" key="7">
    <source>
        <dbReference type="Proteomes" id="UP000198902"/>
    </source>
</evidence>
<evidence type="ECO:0000256" key="1">
    <source>
        <dbReference type="ARBA" id="ARBA00005695"/>
    </source>
</evidence>
<feature type="region of interest" description="Disordered" evidence="4">
    <location>
        <begin position="48"/>
        <end position="87"/>
    </location>
</feature>
<feature type="region of interest" description="Disordered" evidence="4">
    <location>
        <begin position="1"/>
        <end position="22"/>
    </location>
</feature>
<gene>
    <name evidence="6" type="primary">ddpA_3</name>
    <name evidence="6" type="ORF">BN996_02873</name>
</gene>